<gene>
    <name evidence="1" type="primary">Cnig_chr_X.g23681</name>
    <name evidence="1" type="ORF">B9Z55_023681</name>
</gene>
<dbReference type="EMBL" id="PDUG01000006">
    <property type="protein sequence ID" value="PIC17443.1"/>
    <property type="molecule type" value="Genomic_DNA"/>
</dbReference>
<evidence type="ECO:0000313" key="1">
    <source>
        <dbReference type="EMBL" id="PIC17443.1"/>
    </source>
</evidence>
<comment type="caution">
    <text evidence="1">The sequence shown here is derived from an EMBL/GenBank/DDBJ whole genome shotgun (WGS) entry which is preliminary data.</text>
</comment>
<dbReference type="AlphaFoldDB" id="A0A2G5SR92"/>
<reference evidence="2" key="1">
    <citation type="submission" date="2017-10" db="EMBL/GenBank/DDBJ databases">
        <title>Rapid genome shrinkage in a self-fertile nematode reveals novel sperm competition proteins.</title>
        <authorList>
            <person name="Yin D."/>
            <person name="Schwarz E.M."/>
            <person name="Thomas C.G."/>
            <person name="Felde R.L."/>
            <person name="Korf I.F."/>
            <person name="Cutter A.D."/>
            <person name="Schartner C.M."/>
            <person name="Ralston E.J."/>
            <person name="Meyer B.J."/>
            <person name="Haag E.S."/>
        </authorList>
    </citation>
    <scope>NUCLEOTIDE SEQUENCE [LARGE SCALE GENOMIC DNA]</scope>
    <source>
        <strain evidence="2">JU1422</strain>
    </source>
</reference>
<name>A0A2G5SR92_9PELO</name>
<sequence length="66" mass="7994">MDFHGTKSFELIFPSLQRGRPLQRWEDEFKERLQEAGTPGVLWMRMARESKKDWDTLMTPARNRRQ</sequence>
<dbReference type="Proteomes" id="UP000230233">
    <property type="component" value="Chromosome X"/>
</dbReference>
<keyword evidence="2" id="KW-1185">Reference proteome</keyword>
<proteinExistence type="predicted"/>
<evidence type="ECO:0000313" key="2">
    <source>
        <dbReference type="Proteomes" id="UP000230233"/>
    </source>
</evidence>
<dbReference type="OrthoDB" id="5866020at2759"/>
<accession>A0A2G5SR92</accession>
<organism evidence="1 2">
    <name type="scientific">Caenorhabditis nigoni</name>
    <dbReference type="NCBI Taxonomy" id="1611254"/>
    <lineage>
        <taxon>Eukaryota</taxon>
        <taxon>Metazoa</taxon>
        <taxon>Ecdysozoa</taxon>
        <taxon>Nematoda</taxon>
        <taxon>Chromadorea</taxon>
        <taxon>Rhabditida</taxon>
        <taxon>Rhabditina</taxon>
        <taxon>Rhabditomorpha</taxon>
        <taxon>Rhabditoidea</taxon>
        <taxon>Rhabditidae</taxon>
        <taxon>Peloderinae</taxon>
        <taxon>Caenorhabditis</taxon>
    </lineage>
</organism>
<protein>
    <submittedName>
        <fullName evidence="1">Uncharacterized protein</fullName>
    </submittedName>
</protein>